<dbReference type="RefSeq" id="XP_025431390.1">
    <property type="nucleotide sequence ID" value="XM_025579918.1"/>
</dbReference>
<dbReference type="Proteomes" id="UP000248349">
    <property type="component" value="Unassembled WGS sequence"/>
</dbReference>
<dbReference type="EMBL" id="KZ821232">
    <property type="protein sequence ID" value="PYH45408.1"/>
    <property type="molecule type" value="Genomic_DNA"/>
</dbReference>
<reference evidence="1 2" key="1">
    <citation type="submission" date="2016-12" db="EMBL/GenBank/DDBJ databases">
        <title>The genomes of Aspergillus section Nigri reveals drivers in fungal speciation.</title>
        <authorList>
            <consortium name="DOE Joint Genome Institute"/>
            <person name="Vesth T.C."/>
            <person name="Nybo J."/>
            <person name="Theobald S."/>
            <person name="Brandl J."/>
            <person name="Frisvad J.C."/>
            <person name="Nielsen K.F."/>
            <person name="Lyhne E.K."/>
            <person name="Kogle M.E."/>
            <person name="Kuo A."/>
            <person name="Riley R."/>
            <person name="Clum A."/>
            <person name="Nolan M."/>
            <person name="Lipzen A."/>
            <person name="Salamov A."/>
            <person name="Henrissat B."/>
            <person name="Wiebenga A."/>
            <person name="De Vries R.P."/>
            <person name="Grigoriev I.V."/>
            <person name="Mortensen U.H."/>
            <person name="Andersen M.R."/>
            <person name="Baker S.E."/>
        </authorList>
    </citation>
    <scope>NUCLEOTIDE SEQUENCE [LARGE SCALE GENOMIC DNA]</scope>
    <source>
        <strain evidence="1 2">JOP 1030-1</strain>
    </source>
</reference>
<sequence>MTMNCCPTPIACTACFSKSAMKLYSADKLKLLYGRKLQMVGPFKTRRTHRVDICPSIAGGRFCSGIYAARPPPIRRATHVDHNFTYTVHYIYDGGIRRQYHGVYLTYYVVHCHWICSQPIRKGWMAGYVVDDPTERVEAQPETTQPRRGSIVVSPANHRRWIICQPRHHPRKLVRVRQ</sequence>
<proteinExistence type="predicted"/>
<protein>
    <submittedName>
        <fullName evidence="1">Uncharacterized protein</fullName>
    </submittedName>
</protein>
<evidence type="ECO:0000313" key="2">
    <source>
        <dbReference type="Proteomes" id="UP000248349"/>
    </source>
</evidence>
<keyword evidence="2" id="KW-1185">Reference proteome</keyword>
<evidence type="ECO:0000313" key="1">
    <source>
        <dbReference type="EMBL" id="PYH45408.1"/>
    </source>
</evidence>
<dbReference type="AlphaFoldDB" id="A0A318ZZ92"/>
<organism evidence="1 2">
    <name type="scientific">Aspergillus saccharolyticus JOP 1030-1</name>
    <dbReference type="NCBI Taxonomy" id="1450539"/>
    <lineage>
        <taxon>Eukaryota</taxon>
        <taxon>Fungi</taxon>
        <taxon>Dikarya</taxon>
        <taxon>Ascomycota</taxon>
        <taxon>Pezizomycotina</taxon>
        <taxon>Eurotiomycetes</taxon>
        <taxon>Eurotiomycetidae</taxon>
        <taxon>Eurotiales</taxon>
        <taxon>Aspergillaceae</taxon>
        <taxon>Aspergillus</taxon>
        <taxon>Aspergillus subgen. Circumdati</taxon>
    </lineage>
</organism>
<dbReference type="GeneID" id="37081147"/>
<gene>
    <name evidence="1" type="ORF">BP01DRAFT_51253</name>
</gene>
<name>A0A318ZZ92_9EURO</name>
<accession>A0A318ZZ92</accession>